<dbReference type="EMBL" id="CH473984">
    <property type="protein sequence ID" value="EDM11634.1"/>
    <property type="molecule type" value="Genomic_DNA"/>
</dbReference>
<evidence type="ECO:0000313" key="2">
    <source>
        <dbReference type="Proteomes" id="UP000234681"/>
    </source>
</evidence>
<organism evidence="1 2">
    <name type="scientific">Rattus norvegicus</name>
    <name type="common">Rat</name>
    <dbReference type="NCBI Taxonomy" id="10116"/>
    <lineage>
        <taxon>Eukaryota</taxon>
        <taxon>Metazoa</taxon>
        <taxon>Chordata</taxon>
        <taxon>Craniata</taxon>
        <taxon>Vertebrata</taxon>
        <taxon>Euteleostomi</taxon>
        <taxon>Mammalia</taxon>
        <taxon>Eutheria</taxon>
        <taxon>Euarchontoglires</taxon>
        <taxon>Glires</taxon>
        <taxon>Rodentia</taxon>
        <taxon>Myomorpha</taxon>
        <taxon>Muroidea</taxon>
        <taxon>Muridae</taxon>
        <taxon>Murinae</taxon>
        <taxon>Rattus</taxon>
    </lineage>
</organism>
<protein>
    <submittedName>
        <fullName evidence="1">RCG30517</fullName>
    </submittedName>
</protein>
<feature type="non-terminal residue" evidence="1">
    <location>
        <position position="57"/>
    </location>
</feature>
<dbReference type="AlphaFoldDB" id="A6JFN8"/>
<reference evidence="2" key="1">
    <citation type="submission" date="2005-09" db="EMBL/GenBank/DDBJ databases">
        <authorList>
            <person name="Mural R.J."/>
            <person name="Li P.W."/>
            <person name="Adams M.D."/>
            <person name="Amanatides P.G."/>
            <person name="Baden-Tillson H."/>
            <person name="Barnstead M."/>
            <person name="Chin S.H."/>
            <person name="Dew I."/>
            <person name="Evans C.A."/>
            <person name="Ferriera S."/>
            <person name="Flanigan M."/>
            <person name="Fosler C."/>
            <person name="Glodek A."/>
            <person name="Gu Z."/>
            <person name="Holt R.A."/>
            <person name="Jennings D."/>
            <person name="Kraft C.L."/>
            <person name="Lu F."/>
            <person name="Nguyen T."/>
            <person name="Nusskern D.R."/>
            <person name="Pfannkoch C.M."/>
            <person name="Sitter C."/>
            <person name="Sutton G.G."/>
            <person name="Venter J.C."/>
            <person name="Wang Z."/>
            <person name="Woodage T."/>
            <person name="Zheng X.H."/>
            <person name="Zhong F."/>
        </authorList>
    </citation>
    <scope>NUCLEOTIDE SEQUENCE [LARGE SCALE GENOMIC DNA]</scope>
    <source>
        <strain>BN</strain>
        <strain evidence="2">Sprague-Dawley</strain>
    </source>
</reference>
<dbReference type="Proteomes" id="UP000234681">
    <property type="component" value="Chromosome 5"/>
</dbReference>
<proteinExistence type="predicted"/>
<gene>
    <name evidence="1" type="ORF">rCG_30517</name>
</gene>
<evidence type="ECO:0000313" key="1">
    <source>
        <dbReference type="EMBL" id="EDM11634.1"/>
    </source>
</evidence>
<accession>A6JFN8</accession>
<name>A6JFN8_RAT</name>
<sequence length="57" mass="6470">MINHTSEKSTNSEPSAWMAARNNFCKKSLGIIPKLTQILNHTCQVTMIKELTEMSFD</sequence>